<protein>
    <submittedName>
        <fullName evidence="1">Uncharacterized protein</fullName>
    </submittedName>
</protein>
<dbReference type="EMBL" id="VDCQ01000026">
    <property type="protein sequence ID" value="TNJ64750.1"/>
    <property type="molecule type" value="Genomic_DNA"/>
</dbReference>
<comment type="caution">
    <text evidence="1">The sequence shown here is derived from an EMBL/GenBank/DDBJ whole genome shotgun (WGS) entry which is preliminary data.</text>
</comment>
<dbReference type="RefSeq" id="WP_139603821.1">
    <property type="nucleotide sequence ID" value="NZ_VDCQ01000026.1"/>
</dbReference>
<dbReference type="Proteomes" id="UP000307943">
    <property type="component" value="Unassembled WGS sequence"/>
</dbReference>
<gene>
    <name evidence="1" type="ORF">FE784_19100</name>
</gene>
<reference evidence="1 2" key="1">
    <citation type="submission" date="2019-05" db="EMBL/GenBank/DDBJ databases">
        <title>We sequenced the genome of Paenibacillus hemerocallicola KCTC 33185 for further insight into its adaptation and study the phylogeny of Paenibacillus.</title>
        <authorList>
            <person name="Narsing Rao M.P."/>
        </authorList>
    </citation>
    <scope>NUCLEOTIDE SEQUENCE [LARGE SCALE GENOMIC DNA]</scope>
    <source>
        <strain evidence="1 2">KCTC 33185</strain>
    </source>
</reference>
<organism evidence="1 2">
    <name type="scientific">Paenibacillus hemerocallicola</name>
    <dbReference type="NCBI Taxonomy" id="1172614"/>
    <lineage>
        <taxon>Bacteria</taxon>
        <taxon>Bacillati</taxon>
        <taxon>Bacillota</taxon>
        <taxon>Bacilli</taxon>
        <taxon>Bacillales</taxon>
        <taxon>Paenibacillaceae</taxon>
        <taxon>Paenibacillus</taxon>
    </lineage>
</organism>
<accession>A0A5C4T868</accession>
<dbReference type="OrthoDB" id="2077914at2"/>
<evidence type="ECO:0000313" key="1">
    <source>
        <dbReference type="EMBL" id="TNJ64750.1"/>
    </source>
</evidence>
<name>A0A5C4T868_9BACL</name>
<evidence type="ECO:0000313" key="2">
    <source>
        <dbReference type="Proteomes" id="UP000307943"/>
    </source>
</evidence>
<dbReference type="AlphaFoldDB" id="A0A5C4T868"/>
<proteinExistence type="predicted"/>
<keyword evidence="2" id="KW-1185">Reference proteome</keyword>
<sequence>MADLNRESADNVNHVLRKWASISAEAGLRIGTVEVRTVTYTEYVKERKTESIDAQELLKMERLLVGRCFSKEELLRFLEHHGLEAASQAWTSYLQAAFLRGRVELGNGIESSRKRRYMWSKPERHYSCNRCGTGGDRMYPADCLYCSGECVYCEECLTMGRLQTCTLLIYGSSEAENERVSVSRPDVTPIESMAVESKSGPNGGGENRICLFNKRKRYG</sequence>